<feature type="binding site" evidence="10">
    <location>
        <position position="490"/>
    </location>
    <ligand>
        <name>L-glutamate</name>
        <dbReference type="ChEBI" id="CHEBI:29985"/>
    </ligand>
</feature>
<dbReference type="UniPathway" id="UPA00204"/>
<evidence type="ECO:0000256" key="1">
    <source>
        <dbReference type="ARBA" id="ARBA00001049"/>
    </source>
</evidence>
<keyword evidence="4 11" id="KW-0808">Transferase</keyword>
<dbReference type="OrthoDB" id="9781342at2"/>
<evidence type="ECO:0000256" key="5">
    <source>
        <dbReference type="ARBA" id="ARBA00022801"/>
    </source>
</evidence>
<dbReference type="GO" id="GO:0103068">
    <property type="term" value="F:leukotriene C4 gamma-glutamyl transferase activity"/>
    <property type="evidence" value="ECO:0007669"/>
    <property type="project" value="UniProtKB-EC"/>
</dbReference>
<keyword evidence="14" id="KW-1185">Reference proteome</keyword>
<dbReference type="InterPro" id="IPR029055">
    <property type="entry name" value="Ntn_hydrolases_N"/>
</dbReference>
<evidence type="ECO:0000256" key="7">
    <source>
        <dbReference type="ARBA" id="ARBA00023315"/>
    </source>
</evidence>
<dbReference type="Proteomes" id="UP000295706">
    <property type="component" value="Unassembled WGS sequence"/>
</dbReference>
<dbReference type="EMBL" id="SMJU01000005">
    <property type="protein sequence ID" value="TDB65846.1"/>
    <property type="molecule type" value="Genomic_DNA"/>
</dbReference>
<keyword evidence="6 11" id="KW-0865">Zymogen</keyword>
<comment type="pathway">
    <text evidence="11">Sulfur metabolism; glutathione metabolism.</text>
</comment>
<dbReference type="GO" id="GO:0006751">
    <property type="term" value="P:glutathione catabolic process"/>
    <property type="evidence" value="ECO:0007669"/>
    <property type="project" value="UniProtKB-UniRule"/>
</dbReference>
<reference evidence="13 14" key="1">
    <citation type="submission" date="2019-02" db="EMBL/GenBank/DDBJ databases">
        <title>Arundinibacter roseus gen. nov., sp. nov., a new member of the family Cytophagaceae.</title>
        <authorList>
            <person name="Szuroczki S."/>
            <person name="Khayer B."/>
            <person name="Sproer C."/>
            <person name="Toumi M."/>
            <person name="Szabo A."/>
            <person name="Felfoldi T."/>
            <person name="Schumann P."/>
            <person name="Toth E."/>
        </authorList>
    </citation>
    <scope>NUCLEOTIDE SEQUENCE [LARGE SCALE GENOMIC DNA]</scope>
    <source>
        <strain evidence="13 14">DMA-k-7a</strain>
    </source>
</reference>
<comment type="similarity">
    <text evidence="3 11">Belongs to the gamma-glutamyltransferase family.</text>
</comment>
<dbReference type="PANTHER" id="PTHR43199">
    <property type="entry name" value="GLUTATHIONE HYDROLASE"/>
    <property type="match status" value="1"/>
</dbReference>
<evidence type="ECO:0000256" key="6">
    <source>
        <dbReference type="ARBA" id="ARBA00023145"/>
    </source>
</evidence>
<dbReference type="Pfam" id="PF01019">
    <property type="entry name" value="G_glu_transpept"/>
    <property type="match status" value="1"/>
</dbReference>
<dbReference type="PANTHER" id="PTHR43199:SF1">
    <property type="entry name" value="GLUTATHIONE HYDROLASE PROENZYME"/>
    <property type="match status" value="1"/>
</dbReference>
<comment type="catalytic activity">
    <reaction evidence="2 11">
        <text>glutathione + H2O = L-cysteinylglycine + L-glutamate</text>
        <dbReference type="Rhea" id="RHEA:28807"/>
        <dbReference type="ChEBI" id="CHEBI:15377"/>
        <dbReference type="ChEBI" id="CHEBI:29985"/>
        <dbReference type="ChEBI" id="CHEBI:57925"/>
        <dbReference type="ChEBI" id="CHEBI:61694"/>
        <dbReference type="EC" id="3.4.19.13"/>
    </reaction>
</comment>
<comment type="catalytic activity">
    <reaction evidence="1 11">
        <text>an S-substituted glutathione + H2O = an S-substituted L-cysteinylglycine + L-glutamate</text>
        <dbReference type="Rhea" id="RHEA:59468"/>
        <dbReference type="ChEBI" id="CHEBI:15377"/>
        <dbReference type="ChEBI" id="CHEBI:29985"/>
        <dbReference type="ChEBI" id="CHEBI:90779"/>
        <dbReference type="ChEBI" id="CHEBI:143103"/>
        <dbReference type="EC" id="3.4.19.13"/>
    </reaction>
</comment>
<dbReference type="InterPro" id="IPR055262">
    <property type="entry name" value="GGT_CS"/>
</dbReference>
<name>A0A4R4KG78_9BACT</name>
<dbReference type="RefSeq" id="WP_132116624.1">
    <property type="nucleotide sequence ID" value="NZ_SMJU01000005.1"/>
</dbReference>
<feature type="binding site" evidence="10">
    <location>
        <position position="439"/>
    </location>
    <ligand>
        <name>L-glutamate</name>
        <dbReference type="ChEBI" id="CHEBI:29985"/>
    </ligand>
</feature>
<evidence type="ECO:0000256" key="8">
    <source>
        <dbReference type="ARBA" id="ARBA00047417"/>
    </source>
</evidence>
<keyword evidence="12" id="KW-0732">Signal</keyword>
<dbReference type="EC" id="3.4.19.13" evidence="11"/>
<feature type="signal peptide" evidence="12">
    <location>
        <begin position="1"/>
        <end position="20"/>
    </location>
</feature>
<gene>
    <name evidence="13" type="primary">ggt</name>
    <name evidence="13" type="ORF">EZE20_08755</name>
</gene>
<comment type="PTM">
    <text evidence="11">Cleaved by autocatalysis into a large and a small subunit.</text>
</comment>
<dbReference type="InterPro" id="IPR043137">
    <property type="entry name" value="GGT_ssub_C"/>
</dbReference>
<feature type="chain" id="PRO_5020989065" description="Glutathione hydrolase proenzyme" evidence="12">
    <location>
        <begin position="21"/>
        <end position="587"/>
    </location>
</feature>
<evidence type="ECO:0000313" key="13">
    <source>
        <dbReference type="EMBL" id="TDB65846.1"/>
    </source>
</evidence>
<dbReference type="AlphaFoldDB" id="A0A4R4KG78"/>
<feature type="binding site" evidence="10">
    <location>
        <begin position="468"/>
        <end position="469"/>
    </location>
    <ligand>
        <name>L-glutamate</name>
        <dbReference type="ChEBI" id="CHEBI:29985"/>
    </ligand>
</feature>
<evidence type="ECO:0000256" key="4">
    <source>
        <dbReference type="ARBA" id="ARBA00022679"/>
    </source>
</evidence>
<dbReference type="InterPro" id="IPR051792">
    <property type="entry name" value="GGT_bact"/>
</dbReference>
<evidence type="ECO:0000256" key="10">
    <source>
        <dbReference type="PIRSR" id="PIRSR600101-2"/>
    </source>
</evidence>
<evidence type="ECO:0000256" key="9">
    <source>
        <dbReference type="PIRSR" id="PIRSR600101-1"/>
    </source>
</evidence>
<feature type="binding site" evidence="10">
    <location>
        <begin position="415"/>
        <end position="417"/>
    </location>
    <ligand>
        <name>L-glutamate</name>
        <dbReference type="ChEBI" id="CHEBI:29985"/>
    </ligand>
</feature>
<dbReference type="NCBIfam" id="TIGR00066">
    <property type="entry name" value="g_glut_trans"/>
    <property type="match status" value="1"/>
</dbReference>
<dbReference type="SUPFAM" id="SSF56235">
    <property type="entry name" value="N-terminal nucleophile aminohydrolases (Ntn hydrolases)"/>
    <property type="match status" value="1"/>
</dbReference>
<dbReference type="EC" id="2.3.2.2" evidence="11"/>
<dbReference type="GO" id="GO:0006750">
    <property type="term" value="P:glutathione biosynthetic process"/>
    <property type="evidence" value="ECO:0007669"/>
    <property type="project" value="UniProtKB-KW"/>
</dbReference>
<keyword evidence="7 11" id="KW-0012">Acyltransferase</keyword>
<comment type="catalytic activity">
    <reaction evidence="8 11">
        <text>an N-terminal (5-L-glutamyl)-[peptide] + an alpha-amino acid = 5-L-glutamyl amino acid + an N-terminal L-alpha-aminoacyl-[peptide]</text>
        <dbReference type="Rhea" id="RHEA:23904"/>
        <dbReference type="Rhea" id="RHEA-COMP:9780"/>
        <dbReference type="Rhea" id="RHEA-COMP:9795"/>
        <dbReference type="ChEBI" id="CHEBI:77644"/>
        <dbReference type="ChEBI" id="CHEBI:78597"/>
        <dbReference type="ChEBI" id="CHEBI:78599"/>
        <dbReference type="ChEBI" id="CHEBI:78608"/>
        <dbReference type="EC" id="2.3.2.2"/>
    </reaction>
</comment>
<dbReference type="PRINTS" id="PR01210">
    <property type="entry name" value="GGTRANSPTASE"/>
</dbReference>
<feature type="binding site" evidence="10">
    <location>
        <position position="120"/>
    </location>
    <ligand>
        <name>L-glutamate</name>
        <dbReference type="ChEBI" id="CHEBI:29985"/>
    </ligand>
</feature>
<dbReference type="Gene3D" id="1.10.246.130">
    <property type="match status" value="1"/>
</dbReference>
<accession>A0A4R4KG78</accession>
<evidence type="ECO:0000256" key="11">
    <source>
        <dbReference type="RuleBase" id="RU368036"/>
    </source>
</evidence>
<comment type="subunit">
    <text evidence="11">This enzyme consists of two polypeptide chains, which are synthesized in precursor form from a single polypeptide.</text>
</comment>
<evidence type="ECO:0000256" key="3">
    <source>
        <dbReference type="ARBA" id="ARBA00009381"/>
    </source>
</evidence>
<dbReference type="InterPro" id="IPR043138">
    <property type="entry name" value="GGT_lsub"/>
</dbReference>
<organism evidence="13 14">
    <name type="scientific">Arundinibacter roseus</name>
    <dbReference type="NCBI Taxonomy" id="2070510"/>
    <lineage>
        <taxon>Bacteria</taxon>
        <taxon>Pseudomonadati</taxon>
        <taxon>Bacteroidota</taxon>
        <taxon>Cytophagia</taxon>
        <taxon>Cytophagales</taxon>
        <taxon>Spirosomataceae</taxon>
        <taxon>Arundinibacter</taxon>
    </lineage>
</organism>
<protein>
    <recommendedName>
        <fullName evidence="11">Glutathione hydrolase proenzyme</fullName>
        <ecNumber evidence="11">2.3.2.2</ecNumber>
        <ecNumber evidence="11">3.4.19.13</ecNumber>
    </recommendedName>
    <component>
        <recommendedName>
            <fullName evidence="11">Glutathione hydrolase large chain</fullName>
        </recommendedName>
    </component>
    <component>
        <recommendedName>
            <fullName evidence="11">Glutathione hydrolase small chain</fullName>
        </recommendedName>
    </component>
</protein>
<keyword evidence="11" id="KW-0317">Glutathione biosynthesis</keyword>
<evidence type="ECO:0000313" key="14">
    <source>
        <dbReference type="Proteomes" id="UP000295706"/>
    </source>
</evidence>
<sequence length="587" mass="64081">MKKKYLLGLLLAGSPLLIQAQQPVKESKGFYQFLTDDPTQKPFYNDREGVFARNGMVASAHPEASRVGMEILKKGGNAVDAAVAVQFALAVVHPSAGNIGGGGFMVFRANDGQNYTLDFREKAPLKGGKDMYLDEQGNVIPGLSTLGHLASGVPGSVDGMATAHARFGKLSWKEVIQPSVDLAEKGVVQTAREARGLNAIREVVQKVNPGTTYFLKPDKSDWQEGDTLVQKDLAKVLTAIQKKGREGFYKGKVARILAKDMKKNTGIISRKDLKEYHSTWREAVVGNYKNYKVITMPPTSSGGVALMQLLRLVEPYPLKTWGWNTDSTVQVMVEAERRVYADRAKFLGDPDFVDVPVEKLISYEYLKERWKDFDFAHATDSKAVSGGAIAGYESLETTHFSIVDKDGNAVSITTTLNGGYGSKVIVKGGGFFMNNEMDDFSVKAGVPNMFGLIGNKANEIAPSKRMLSSMTPTIIEKDGKLLMVVGTPGGSTIITSVYQTILNVLEHGMTMQQAVNALKFHHQWLPDKTMFEAGAFTPNTIQKLQNKGYILEQQRGTIGRMDCILVLPDGTLEGGSDPRGDDTSVGY</sequence>
<keyword evidence="5 11" id="KW-0378">Hydrolase</keyword>
<dbReference type="PROSITE" id="PS00462">
    <property type="entry name" value="G_GLU_TRANSPEPTIDASE"/>
    <property type="match status" value="1"/>
</dbReference>
<evidence type="ECO:0000256" key="2">
    <source>
        <dbReference type="ARBA" id="ARBA00001089"/>
    </source>
</evidence>
<dbReference type="InterPro" id="IPR000101">
    <property type="entry name" value="GGT_peptidase"/>
</dbReference>
<evidence type="ECO:0000256" key="12">
    <source>
        <dbReference type="SAM" id="SignalP"/>
    </source>
</evidence>
<dbReference type="GO" id="GO:0036374">
    <property type="term" value="F:glutathione hydrolase activity"/>
    <property type="evidence" value="ECO:0007669"/>
    <property type="project" value="UniProtKB-UniRule"/>
</dbReference>
<comment type="caution">
    <text evidence="13">The sequence shown here is derived from an EMBL/GenBank/DDBJ whole genome shotgun (WGS) entry which is preliminary data.</text>
</comment>
<feature type="active site" description="Nucleophile" evidence="9">
    <location>
        <position position="397"/>
    </location>
</feature>
<proteinExistence type="inferred from homology"/>
<dbReference type="Gene3D" id="3.60.20.40">
    <property type="match status" value="1"/>
</dbReference>